<dbReference type="SMART" id="SM00239">
    <property type="entry name" value="C2"/>
    <property type="match status" value="1"/>
</dbReference>
<dbReference type="GO" id="GO:0035869">
    <property type="term" value="C:ciliary transition zone"/>
    <property type="evidence" value="ECO:0007669"/>
    <property type="project" value="TreeGrafter"/>
</dbReference>
<proteinExistence type="predicted"/>
<gene>
    <name evidence="3" type="ORF">PMAYCL1PPCAC_23576</name>
</gene>
<dbReference type="InterPro" id="IPR028928">
    <property type="entry name" value="CC2D2AN-C2"/>
</dbReference>
<dbReference type="Pfam" id="PF00168">
    <property type="entry name" value="C2"/>
    <property type="match status" value="1"/>
</dbReference>
<feature type="compositionally biased region" description="Polar residues" evidence="1">
    <location>
        <begin position="1"/>
        <end position="18"/>
    </location>
</feature>
<dbReference type="GO" id="GO:1904491">
    <property type="term" value="P:protein localization to ciliary transition zone"/>
    <property type="evidence" value="ECO:0007669"/>
    <property type="project" value="TreeGrafter"/>
</dbReference>
<protein>
    <recommendedName>
        <fullName evidence="2">C2 domain-containing protein</fullName>
    </recommendedName>
</protein>
<dbReference type="Pfam" id="PF24656">
    <property type="entry name" value="CEPT76_peptidase"/>
    <property type="match status" value="1"/>
</dbReference>
<dbReference type="SUPFAM" id="SSF49562">
    <property type="entry name" value="C2 domain (Calcium/lipid-binding domain, CaLB)"/>
    <property type="match status" value="1"/>
</dbReference>
<dbReference type="PANTHER" id="PTHR20837">
    <property type="entry name" value="CENTROSOMAL PROTEIN-RELATED"/>
    <property type="match status" value="1"/>
</dbReference>
<dbReference type="Pfam" id="PF15625">
    <property type="entry name" value="CC2D2AN-C2"/>
    <property type="match status" value="1"/>
</dbReference>
<evidence type="ECO:0000259" key="2">
    <source>
        <dbReference type="SMART" id="SM00239"/>
    </source>
</evidence>
<keyword evidence="4" id="KW-1185">Reference proteome</keyword>
<reference evidence="4" key="1">
    <citation type="submission" date="2022-10" db="EMBL/GenBank/DDBJ databases">
        <title>Genome assembly of Pristionchus species.</title>
        <authorList>
            <person name="Yoshida K."/>
            <person name="Sommer R.J."/>
        </authorList>
    </citation>
    <scope>NUCLEOTIDE SEQUENCE [LARGE SCALE GENOMIC DNA]</scope>
    <source>
        <strain evidence="4">RS5460</strain>
    </source>
</reference>
<dbReference type="GO" id="GO:1905515">
    <property type="term" value="P:non-motile cilium assembly"/>
    <property type="evidence" value="ECO:0007669"/>
    <property type="project" value="TreeGrafter"/>
</dbReference>
<feature type="region of interest" description="Disordered" evidence="1">
    <location>
        <begin position="1"/>
        <end position="24"/>
    </location>
</feature>
<dbReference type="PANTHER" id="PTHR20837:SF0">
    <property type="entry name" value="COILED-COIL AND C2 DOMAIN-CONTAINING PROTEIN 2A"/>
    <property type="match status" value="1"/>
</dbReference>
<dbReference type="EMBL" id="BTRK01000005">
    <property type="protein sequence ID" value="GMR53381.1"/>
    <property type="molecule type" value="Genomic_DNA"/>
</dbReference>
<feature type="non-terminal residue" evidence="3">
    <location>
        <position position="1"/>
    </location>
</feature>
<dbReference type="InterPro" id="IPR000008">
    <property type="entry name" value="C2_dom"/>
</dbReference>
<dbReference type="InterPro" id="IPR056290">
    <property type="entry name" value="CEPT76/DRC7_peptidase-like_dom"/>
</dbReference>
<dbReference type="CDD" id="cd00030">
    <property type="entry name" value="C2"/>
    <property type="match status" value="1"/>
</dbReference>
<dbReference type="Gene3D" id="2.60.40.150">
    <property type="entry name" value="C2 domain"/>
    <property type="match status" value="1"/>
</dbReference>
<dbReference type="AlphaFoldDB" id="A0AAN5CZ28"/>
<sequence length="1093" mass="122520">SPTPSNASKKTTSSNDMRSTLRGKIREKAQLLVDRTRESAALSRRLERKMTLTTTTSPSDIDADDGVIQRAIERGSAIISSEEETRNELSEEMQVVFLSQKEEEQEKEREERPLQVLRGAVAAPPFDEKMLKIYSERGGEDVEGAPSFFNATPSLNLSRLANRMGGILPTGKWTTNEDHLIEPSSDHDYLVVYQSPEWSSFSRSGILDEIQVDIGRAVLTSHWAFSREDETASLLRETYEEQAEMAVSLIEEMKKGNKEISNRLADAYAIHDKFLKLGKKVEDVATLLKEIRDQQGFATNPLQFTSGEVDRTPLSISSLGKLASVPIKMDGVPNEEKKRLATIDKIRIQLVVHYNDIFVLRTNAKNLSEFAATFKQKYFIKVHSTPVSLTVSIVERWNRRDRVLAVLGLALPQKIVPMSFASHQVPQGYPVINDSILRGFVEIGVAWMGEGGMDVHEEEEIKDRPFSLFLPECELDEFFDDEAIGFKMDDEHFREEPLSPIGMRLRLERERSVNKMTALNLRSNLLDRMENRRPTVEDIVREEQIPSLSIAIGSLFGPADVSRKLKPMRKDPTRTQTVMTSSYRLILNIQSSRKLPPRKDGTNLRPFVAITLNGKTYRTPTANGTNANWQHTIIIEGEGSRAEITPVSIQVFDEVVHKLPQDNRLVNTRHEESLHNFLGSVEVSSSTFTARSKVDAFVKLKSPTFSSSYIVDESIPSYLKILIALEPATVLPSYIFPVQYLGESKEVASQCMRWTRDCSSLFPDRDFIPTVYTVDGKSLLATRFLRPLNAPPSIDALRSNPIEFCRHATRAISLVPFLPYDSALQSLPHLWCSADQFLSLEYGSHEEHGVLLACWCLSLSLSVSLLLGRSTAENSSMVMVDLPSGRILLNPQDGSILSLEEEVSSFSVHTLITPSNIYANLQSQSHTSLVHFDITRKDAWRPLFDKDISLPSVQPHSLTYSMMEEDSIVELRSSLERALKLKVDESRSFGLPQWNLLTSRTLRESINSSSPLTSLSSLLSRSQSSFLTSILVLSSPFISISDSVDQIIASRVHLSAHPQTQFALSVSIDNVFNTTVSVTLALAVLTPTQNFVP</sequence>
<dbReference type="InterPro" id="IPR035892">
    <property type="entry name" value="C2_domain_sf"/>
</dbReference>
<accession>A0AAN5CZ28</accession>
<evidence type="ECO:0000256" key="1">
    <source>
        <dbReference type="SAM" id="MobiDB-lite"/>
    </source>
</evidence>
<organism evidence="3 4">
    <name type="scientific">Pristionchus mayeri</name>
    <dbReference type="NCBI Taxonomy" id="1317129"/>
    <lineage>
        <taxon>Eukaryota</taxon>
        <taxon>Metazoa</taxon>
        <taxon>Ecdysozoa</taxon>
        <taxon>Nematoda</taxon>
        <taxon>Chromadorea</taxon>
        <taxon>Rhabditida</taxon>
        <taxon>Rhabditina</taxon>
        <taxon>Diplogasteromorpha</taxon>
        <taxon>Diplogasteroidea</taxon>
        <taxon>Neodiplogasteridae</taxon>
        <taxon>Pristionchus</taxon>
    </lineage>
</organism>
<evidence type="ECO:0000313" key="4">
    <source>
        <dbReference type="Proteomes" id="UP001328107"/>
    </source>
</evidence>
<feature type="domain" description="C2" evidence="2">
    <location>
        <begin position="584"/>
        <end position="697"/>
    </location>
</feature>
<name>A0AAN5CZ28_9BILA</name>
<dbReference type="Proteomes" id="UP001328107">
    <property type="component" value="Unassembled WGS sequence"/>
</dbReference>
<dbReference type="InterPro" id="IPR052434">
    <property type="entry name" value="Tectonic-like_complex_comp"/>
</dbReference>
<evidence type="ECO:0000313" key="3">
    <source>
        <dbReference type="EMBL" id="GMR53381.1"/>
    </source>
</evidence>
<comment type="caution">
    <text evidence="3">The sequence shown here is derived from an EMBL/GenBank/DDBJ whole genome shotgun (WGS) entry which is preliminary data.</text>
</comment>